<protein>
    <recommendedName>
        <fullName evidence="3">DUF968 domain-containing protein</fullName>
    </recommendedName>
</protein>
<keyword evidence="2" id="KW-1185">Reference proteome</keyword>
<reference evidence="1 2" key="1">
    <citation type="submission" date="2019-04" db="EMBL/GenBank/DDBJ databases">
        <title>Lampropedia sp YIM MLB12 draf genome.</title>
        <authorList>
            <person name="Wang Y.-X."/>
        </authorList>
    </citation>
    <scope>NUCLEOTIDE SEQUENCE [LARGE SCALE GENOMIC DNA]</scope>
    <source>
        <strain evidence="1 2">YIM MLB12</strain>
    </source>
</reference>
<dbReference type="EMBL" id="SSWX01000030">
    <property type="protein sequence ID" value="THJ30958.1"/>
    <property type="molecule type" value="Genomic_DNA"/>
</dbReference>
<dbReference type="Proteomes" id="UP000306236">
    <property type="component" value="Unassembled WGS sequence"/>
</dbReference>
<accession>A0A4S5BML9</accession>
<comment type="caution">
    <text evidence="1">The sequence shown here is derived from an EMBL/GenBank/DDBJ whole genome shotgun (WGS) entry which is preliminary data.</text>
</comment>
<proteinExistence type="predicted"/>
<sequence length="87" mass="9696">MTKDETTYLACVAKLGCYACRVYGGNTTKAKARTTSSPFLAVPLCDEHAATLQNQRAWRMLGTTEQQALADTNRQLFARRFSNFEGK</sequence>
<dbReference type="RefSeq" id="WP_136407770.1">
    <property type="nucleotide sequence ID" value="NZ_SSWX01000030.1"/>
</dbReference>
<gene>
    <name evidence="1" type="ORF">E8K88_16465</name>
</gene>
<dbReference type="AlphaFoldDB" id="A0A4S5BML9"/>
<evidence type="ECO:0000313" key="2">
    <source>
        <dbReference type="Proteomes" id="UP000306236"/>
    </source>
</evidence>
<name>A0A4S5BML9_9BURK</name>
<evidence type="ECO:0008006" key="3">
    <source>
        <dbReference type="Google" id="ProtNLM"/>
    </source>
</evidence>
<organism evidence="1 2">
    <name type="scientific">Lampropedia aestuarii</name>
    <dbReference type="NCBI Taxonomy" id="2562762"/>
    <lineage>
        <taxon>Bacteria</taxon>
        <taxon>Pseudomonadati</taxon>
        <taxon>Pseudomonadota</taxon>
        <taxon>Betaproteobacteria</taxon>
        <taxon>Burkholderiales</taxon>
        <taxon>Comamonadaceae</taxon>
        <taxon>Lampropedia</taxon>
    </lineage>
</organism>
<evidence type="ECO:0000313" key="1">
    <source>
        <dbReference type="EMBL" id="THJ30958.1"/>
    </source>
</evidence>